<dbReference type="STRING" id="504805.SAMN05421505_102134"/>
<dbReference type="Pfam" id="PF14013">
    <property type="entry name" value="MT0933_antitox"/>
    <property type="match status" value="1"/>
</dbReference>
<sequence>MSLMDKLRGLLGQHADKAEKIAKQGIDRAADLAKRRTGGKYDQHIDSAATKAREAAERIDDRPGASERAPGQSGPGQPGTPPSGHNPPPAP</sequence>
<feature type="compositionally biased region" description="Basic and acidic residues" evidence="1">
    <location>
        <begin position="34"/>
        <end position="65"/>
    </location>
</feature>
<evidence type="ECO:0000313" key="2">
    <source>
        <dbReference type="EMBL" id="SDG16932.1"/>
    </source>
</evidence>
<evidence type="ECO:0000313" key="3">
    <source>
        <dbReference type="Proteomes" id="UP000198923"/>
    </source>
</evidence>
<accession>A0A1G7S1M5</accession>
<dbReference type="InterPro" id="IPR028037">
    <property type="entry name" value="Antitoxin_Rv0909/MT0933"/>
</dbReference>
<proteinExistence type="predicted"/>
<protein>
    <submittedName>
        <fullName evidence="2">MT0933-like antitoxin protein</fullName>
    </submittedName>
</protein>
<dbReference type="EMBL" id="FNCN01000002">
    <property type="protein sequence ID" value="SDG16932.1"/>
    <property type="molecule type" value="Genomic_DNA"/>
</dbReference>
<dbReference type="Proteomes" id="UP000198923">
    <property type="component" value="Unassembled WGS sequence"/>
</dbReference>
<reference evidence="2 3" key="1">
    <citation type="submission" date="2016-10" db="EMBL/GenBank/DDBJ databases">
        <authorList>
            <person name="de Groot N.N."/>
        </authorList>
    </citation>
    <scope>NUCLEOTIDE SEQUENCE [LARGE SCALE GENOMIC DNA]</scope>
    <source>
        <strain evidence="2 3">CPCC 201354</strain>
    </source>
</reference>
<dbReference type="AlphaFoldDB" id="A0A1G7S1M5"/>
<feature type="compositionally biased region" description="Pro residues" evidence="1">
    <location>
        <begin position="78"/>
        <end position="91"/>
    </location>
</feature>
<name>A0A1G7S1M5_9ACTN</name>
<organism evidence="2 3">
    <name type="scientific">Sinosporangium album</name>
    <dbReference type="NCBI Taxonomy" id="504805"/>
    <lineage>
        <taxon>Bacteria</taxon>
        <taxon>Bacillati</taxon>
        <taxon>Actinomycetota</taxon>
        <taxon>Actinomycetes</taxon>
        <taxon>Streptosporangiales</taxon>
        <taxon>Streptosporangiaceae</taxon>
        <taxon>Sinosporangium</taxon>
    </lineage>
</organism>
<keyword evidence="3" id="KW-1185">Reference proteome</keyword>
<evidence type="ECO:0000256" key="1">
    <source>
        <dbReference type="SAM" id="MobiDB-lite"/>
    </source>
</evidence>
<feature type="region of interest" description="Disordered" evidence="1">
    <location>
        <begin position="34"/>
        <end position="91"/>
    </location>
</feature>
<gene>
    <name evidence="2" type="ORF">SAMN05421505_102134</name>
</gene>